<protein>
    <submittedName>
        <fullName evidence="2">Uncharacterized protein</fullName>
    </submittedName>
</protein>
<feature type="non-terminal residue" evidence="2">
    <location>
        <position position="1"/>
    </location>
</feature>
<name>A0A8K1FUC0_9PASS</name>
<dbReference type="Gene3D" id="1.25.40.20">
    <property type="entry name" value="Ankyrin repeat-containing domain"/>
    <property type="match status" value="1"/>
</dbReference>
<dbReference type="SUPFAM" id="SSF48403">
    <property type="entry name" value="Ankyrin repeat"/>
    <property type="match status" value="1"/>
</dbReference>
<dbReference type="AlphaFoldDB" id="A0A8K1FUC0"/>
<dbReference type="Proteomes" id="UP000796761">
    <property type="component" value="Unassembled WGS sequence"/>
</dbReference>
<dbReference type="InterPro" id="IPR036770">
    <property type="entry name" value="Ankyrin_rpt-contain_sf"/>
</dbReference>
<dbReference type="GO" id="GO:0071222">
    <property type="term" value="P:cellular response to lipopolysaccharide"/>
    <property type="evidence" value="ECO:0007669"/>
    <property type="project" value="TreeGrafter"/>
</dbReference>
<gene>
    <name evidence="2" type="ORF">HGM15179_021142</name>
</gene>
<feature type="compositionally biased region" description="Pro residues" evidence="1">
    <location>
        <begin position="35"/>
        <end position="55"/>
    </location>
</feature>
<sequence>MAAAAPAAPAAPGEEKRPEGDEWCDSGLGSLGEGPPGPPLCPSPGPEPAEPPPDPAAWLRHVLSFVTEDGDTALHLAVIHEHREFLESILSHTRGCPYLDLQNHLGQVRLTWGATGG</sequence>
<dbReference type="PANTHER" id="PTHR47303:SF1">
    <property type="entry name" value="NF-KAPPA-B INHIBITOR BETA"/>
    <property type="match status" value="1"/>
</dbReference>
<evidence type="ECO:0000313" key="2">
    <source>
        <dbReference type="EMBL" id="TRZ05964.1"/>
    </source>
</evidence>
<feature type="region of interest" description="Disordered" evidence="1">
    <location>
        <begin position="1"/>
        <end position="56"/>
    </location>
</feature>
<feature type="compositionally biased region" description="Low complexity" evidence="1">
    <location>
        <begin position="1"/>
        <end position="12"/>
    </location>
</feature>
<accession>A0A8K1FUC0</accession>
<dbReference type="OrthoDB" id="20727at2759"/>
<evidence type="ECO:0000313" key="3">
    <source>
        <dbReference type="Proteomes" id="UP000796761"/>
    </source>
</evidence>
<evidence type="ECO:0000256" key="1">
    <source>
        <dbReference type="SAM" id="MobiDB-lite"/>
    </source>
</evidence>
<organism evidence="2 3">
    <name type="scientific">Zosterops borbonicus</name>
    <dbReference type="NCBI Taxonomy" id="364589"/>
    <lineage>
        <taxon>Eukaryota</taxon>
        <taxon>Metazoa</taxon>
        <taxon>Chordata</taxon>
        <taxon>Craniata</taxon>
        <taxon>Vertebrata</taxon>
        <taxon>Euteleostomi</taxon>
        <taxon>Archelosauria</taxon>
        <taxon>Archosauria</taxon>
        <taxon>Dinosauria</taxon>
        <taxon>Saurischia</taxon>
        <taxon>Theropoda</taxon>
        <taxon>Coelurosauria</taxon>
        <taxon>Aves</taxon>
        <taxon>Neognathae</taxon>
        <taxon>Neoaves</taxon>
        <taxon>Telluraves</taxon>
        <taxon>Australaves</taxon>
        <taxon>Passeriformes</taxon>
        <taxon>Sylvioidea</taxon>
        <taxon>Zosteropidae</taxon>
        <taxon>Zosterops</taxon>
    </lineage>
</organism>
<proteinExistence type="predicted"/>
<keyword evidence="3" id="KW-1185">Reference proteome</keyword>
<dbReference type="EMBL" id="SWJQ01003112">
    <property type="protein sequence ID" value="TRZ05964.1"/>
    <property type="molecule type" value="Genomic_DNA"/>
</dbReference>
<dbReference type="PANTHER" id="PTHR47303">
    <property type="match status" value="1"/>
</dbReference>
<reference evidence="2" key="1">
    <citation type="submission" date="2019-04" db="EMBL/GenBank/DDBJ databases">
        <title>Genome assembly of Zosterops borbonicus 15179.</title>
        <authorList>
            <person name="Leroy T."/>
            <person name="Anselmetti Y."/>
            <person name="Tilak M.-K."/>
            <person name="Nabholz B."/>
        </authorList>
    </citation>
    <scope>NUCLEOTIDE SEQUENCE</scope>
    <source>
        <strain evidence="2">HGM_15179</strain>
        <tissue evidence="2">Muscle</tissue>
    </source>
</reference>
<comment type="caution">
    <text evidence="2">The sequence shown here is derived from an EMBL/GenBank/DDBJ whole genome shotgun (WGS) entry which is preliminary data.</text>
</comment>